<dbReference type="InterPro" id="IPR045160">
    <property type="entry name" value="ATG16"/>
</dbReference>
<dbReference type="Gene3D" id="2.130.10.10">
    <property type="entry name" value="YVTN repeat-like/Quinoprotein amine dehydrogenase"/>
    <property type="match status" value="1"/>
</dbReference>
<feature type="repeat" description="WD" evidence="4">
    <location>
        <begin position="542"/>
        <end position="576"/>
    </location>
</feature>
<feature type="domain" description="Autophagy-related protein 16" evidence="6">
    <location>
        <begin position="12"/>
        <end position="202"/>
    </location>
</feature>
<comment type="similarity">
    <text evidence="1">Belongs to the WD repeat ATG16 family.</text>
</comment>
<evidence type="ECO:0000313" key="7">
    <source>
        <dbReference type="Proteomes" id="UP001652625"/>
    </source>
</evidence>
<gene>
    <name evidence="8" type="primary">LOC101237520</name>
</gene>
<dbReference type="Pfam" id="PF00400">
    <property type="entry name" value="WD40"/>
    <property type="match status" value="5"/>
</dbReference>
<dbReference type="InterPro" id="IPR019775">
    <property type="entry name" value="WD40_repeat_CS"/>
</dbReference>
<dbReference type="PROSITE" id="PS00678">
    <property type="entry name" value="WD_REPEATS_1"/>
    <property type="match status" value="1"/>
</dbReference>
<evidence type="ECO:0000256" key="4">
    <source>
        <dbReference type="PROSITE-ProRule" id="PRU00221"/>
    </source>
</evidence>
<dbReference type="PROSITE" id="PS50294">
    <property type="entry name" value="WD_REPEATS_REGION"/>
    <property type="match status" value="3"/>
</dbReference>
<dbReference type="PROSITE" id="PS50082">
    <property type="entry name" value="WD_REPEATS_2"/>
    <property type="match status" value="4"/>
</dbReference>
<dbReference type="GeneID" id="101237520"/>
<feature type="repeat" description="WD" evidence="4">
    <location>
        <begin position="283"/>
        <end position="317"/>
    </location>
</feature>
<accession>A0ABM4B4P0</accession>
<protein>
    <submittedName>
        <fullName evidence="8">Autophagy-related protein 16-1 isoform X8</fullName>
    </submittedName>
</protein>
<keyword evidence="7" id="KW-1185">Reference proteome</keyword>
<organism evidence="7 8">
    <name type="scientific">Hydra vulgaris</name>
    <name type="common">Hydra</name>
    <name type="synonym">Hydra attenuata</name>
    <dbReference type="NCBI Taxonomy" id="6087"/>
    <lineage>
        <taxon>Eukaryota</taxon>
        <taxon>Metazoa</taxon>
        <taxon>Cnidaria</taxon>
        <taxon>Hydrozoa</taxon>
        <taxon>Hydroidolina</taxon>
        <taxon>Anthoathecata</taxon>
        <taxon>Aplanulata</taxon>
        <taxon>Hydridae</taxon>
        <taxon>Hydra</taxon>
    </lineage>
</organism>
<keyword evidence="5" id="KW-0175">Coiled coil</keyword>
<dbReference type="RefSeq" id="XP_065643797.1">
    <property type="nucleotide sequence ID" value="XM_065787725.1"/>
</dbReference>
<reference evidence="7" key="1">
    <citation type="submission" date="2025-05" db="UniProtKB">
        <authorList>
            <consortium name="RefSeq"/>
        </authorList>
    </citation>
    <scope>NUCLEOTIDE SEQUENCE [LARGE SCALE GENOMIC DNA]</scope>
</reference>
<dbReference type="InterPro" id="IPR036322">
    <property type="entry name" value="WD40_repeat_dom_sf"/>
</dbReference>
<dbReference type="PANTHER" id="PTHR19878:SF8">
    <property type="entry name" value="AUTOPHAGY-RELATED 16, ISOFORM F"/>
    <property type="match status" value="1"/>
</dbReference>
<proteinExistence type="inferred from homology"/>
<feature type="repeat" description="WD" evidence="4">
    <location>
        <begin position="512"/>
        <end position="541"/>
    </location>
</feature>
<keyword evidence="2 4" id="KW-0853">WD repeat</keyword>
<dbReference type="SUPFAM" id="SSF50978">
    <property type="entry name" value="WD40 repeat-like"/>
    <property type="match status" value="1"/>
</dbReference>
<reference evidence="8" key="2">
    <citation type="submission" date="2025-08" db="UniProtKB">
        <authorList>
            <consortium name="RefSeq"/>
        </authorList>
    </citation>
    <scope>IDENTIFICATION</scope>
</reference>
<dbReference type="Pfam" id="PF08614">
    <property type="entry name" value="ATG16"/>
    <property type="match status" value="1"/>
</dbReference>
<evidence type="ECO:0000313" key="8">
    <source>
        <dbReference type="RefSeq" id="XP_065643797.1"/>
    </source>
</evidence>
<dbReference type="InterPro" id="IPR013923">
    <property type="entry name" value="Autophagy-rel_prot_16_dom"/>
</dbReference>
<dbReference type="InterPro" id="IPR015943">
    <property type="entry name" value="WD40/YVTN_repeat-like_dom_sf"/>
</dbReference>
<dbReference type="InterPro" id="IPR020472">
    <property type="entry name" value="WD40_PAC1"/>
</dbReference>
<feature type="repeat" description="WD" evidence="4">
    <location>
        <begin position="370"/>
        <end position="412"/>
    </location>
</feature>
<dbReference type="PANTHER" id="PTHR19878">
    <property type="entry name" value="AUTOPHAGY PROTEIN 16-LIKE"/>
    <property type="match status" value="1"/>
</dbReference>
<evidence type="ECO:0000256" key="3">
    <source>
        <dbReference type="ARBA" id="ARBA00022737"/>
    </source>
</evidence>
<dbReference type="CDD" id="cd00200">
    <property type="entry name" value="WD40"/>
    <property type="match status" value="1"/>
</dbReference>
<name>A0ABM4B4P0_HYDVU</name>
<evidence type="ECO:0000256" key="1">
    <source>
        <dbReference type="ARBA" id="ARBA00009271"/>
    </source>
</evidence>
<evidence type="ECO:0000259" key="6">
    <source>
        <dbReference type="Pfam" id="PF08614"/>
    </source>
</evidence>
<evidence type="ECO:0000256" key="2">
    <source>
        <dbReference type="ARBA" id="ARBA00022574"/>
    </source>
</evidence>
<sequence length="576" mass="65756">MATELQDWRKNILEQLEKRKIKEANPFQELINSHGELLRGFSVFKLRNSELELQTYQLKQEILELQGRIAVGGNGSFNSDKELKIYKLQEELTELHRTKGEHAQKIIQLTIDLKAKDESILQKDSIIRENQIQMDNILSEYGRLNSLIADLEAANQAIKDEHQALQMLCNSTEEKYKNLQFEYQELVQRCMHQKALEADLLNMQNEVLASRRQQKLQQELIDAANEPIFLPPVSLSPENGKRSSSYSSLGMIYLTSVPDRPTQSTEKNLGKGNQTFWFYSTLQECHEGEVMTVRFSPSGKYFVTGGSDRKVKIWEIDGRGAFKELATLTGCRQSVTCTRFDLLEKLILASSNDNACWIWSINDLRLRHTLTGHSNKVMTAKFLGTDSSKIASGSYDRTIKVWDLRSKVCTKTIFAGSSCNDLVTSDIAGTTIISGHFDKKIRFWDIRCDQNSNEIQLQGKVASLDLSQDMNYLLACTRDDSLKLIDLRRNQIVSTYRTDGFKVAFDYTRACFSPDAQYALCGSHDNNIYVWNTRTNQLDKVLKEHKSAVIATAWHPNGSCILSSDKNKHVILWNDF</sequence>
<feature type="coiled-coil region" evidence="5">
    <location>
        <begin position="141"/>
        <end position="189"/>
    </location>
</feature>
<dbReference type="Proteomes" id="UP001652625">
    <property type="component" value="Chromosome 01"/>
</dbReference>
<dbReference type="PRINTS" id="PR00320">
    <property type="entry name" value="GPROTEINBRPT"/>
</dbReference>
<evidence type="ECO:0000256" key="5">
    <source>
        <dbReference type="SAM" id="Coils"/>
    </source>
</evidence>
<dbReference type="CDD" id="cd22887">
    <property type="entry name" value="Atg16_CCD"/>
    <property type="match status" value="1"/>
</dbReference>
<dbReference type="SMART" id="SM00320">
    <property type="entry name" value="WD40"/>
    <property type="match status" value="7"/>
</dbReference>
<keyword evidence="3" id="KW-0677">Repeat</keyword>
<dbReference type="InterPro" id="IPR001680">
    <property type="entry name" value="WD40_rpt"/>
</dbReference>